<keyword evidence="1" id="KW-1133">Transmembrane helix</keyword>
<proteinExistence type="predicted"/>
<dbReference type="SUPFAM" id="SSF52540">
    <property type="entry name" value="P-loop containing nucleoside triphosphate hydrolases"/>
    <property type="match status" value="1"/>
</dbReference>
<organism evidence="2 3">
    <name type="scientific">Vicia faba</name>
    <name type="common">Broad bean</name>
    <name type="synonym">Faba vulgaris</name>
    <dbReference type="NCBI Taxonomy" id="3906"/>
    <lineage>
        <taxon>Eukaryota</taxon>
        <taxon>Viridiplantae</taxon>
        <taxon>Streptophyta</taxon>
        <taxon>Embryophyta</taxon>
        <taxon>Tracheophyta</taxon>
        <taxon>Spermatophyta</taxon>
        <taxon>Magnoliopsida</taxon>
        <taxon>eudicotyledons</taxon>
        <taxon>Gunneridae</taxon>
        <taxon>Pentapetalae</taxon>
        <taxon>rosids</taxon>
        <taxon>fabids</taxon>
        <taxon>Fabales</taxon>
        <taxon>Fabaceae</taxon>
        <taxon>Papilionoideae</taxon>
        <taxon>50 kb inversion clade</taxon>
        <taxon>NPAAA clade</taxon>
        <taxon>Hologalegina</taxon>
        <taxon>IRL clade</taxon>
        <taxon>Fabeae</taxon>
        <taxon>Vicia</taxon>
    </lineage>
</organism>
<feature type="transmembrane region" description="Helical" evidence="1">
    <location>
        <begin position="6"/>
        <end position="26"/>
    </location>
</feature>
<keyword evidence="1" id="KW-0472">Membrane</keyword>
<name>A0AAV0YI42_VICFA</name>
<protein>
    <recommendedName>
        <fullName evidence="4">NB-ARC domain-containing protein</fullName>
    </recommendedName>
</protein>
<evidence type="ECO:0000313" key="2">
    <source>
        <dbReference type="EMBL" id="CAI8585696.1"/>
    </source>
</evidence>
<evidence type="ECO:0008006" key="4">
    <source>
        <dbReference type="Google" id="ProtNLM"/>
    </source>
</evidence>
<dbReference type="GO" id="GO:0098542">
    <property type="term" value="P:defense response to other organism"/>
    <property type="evidence" value="ECO:0007669"/>
    <property type="project" value="TreeGrafter"/>
</dbReference>
<dbReference type="Proteomes" id="UP001157006">
    <property type="component" value="Chromosome 1L"/>
</dbReference>
<dbReference type="AlphaFoldDB" id="A0AAV0YI42"/>
<dbReference type="PANTHER" id="PTHR23155:SF1226">
    <property type="entry name" value="OS05G0492600 PROTEIN"/>
    <property type="match status" value="1"/>
</dbReference>
<sequence length="183" mass="21066">MTVVKIVRGINVVVVFMIFTTSLFIHKRKCHISPNRIDLITKLSKQLELLKYPLIETCHPHHLSGLSKNECWLLFKEYAFVHEEEEPKLVAIGKEIIKKCGGLPLAAHALGGLMRSRSTEKERLEVKESEIWTLPYENVILPALRLSYLYLTPTVKQCFGFCAIFSKDTKIMKDDLIQRLTLK</sequence>
<dbReference type="Gene3D" id="1.10.10.10">
    <property type="entry name" value="Winged helix-like DNA-binding domain superfamily/Winged helix DNA-binding domain"/>
    <property type="match status" value="1"/>
</dbReference>
<dbReference type="InterPro" id="IPR036388">
    <property type="entry name" value="WH-like_DNA-bd_sf"/>
</dbReference>
<evidence type="ECO:0000256" key="1">
    <source>
        <dbReference type="SAM" id="Phobius"/>
    </source>
</evidence>
<dbReference type="PANTHER" id="PTHR23155">
    <property type="entry name" value="DISEASE RESISTANCE PROTEIN RP"/>
    <property type="match status" value="1"/>
</dbReference>
<gene>
    <name evidence="2" type="ORF">VFH_I219520</name>
</gene>
<dbReference type="InterPro" id="IPR044974">
    <property type="entry name" value="Disease_R_plants"/>
</dbReference>
<keyword evidence="3" id="KW-1185">Reference proteome</keyword>
<evidence type="ECO:0000313" key="3">
    <source>
        <dbReference type="Proteomes" id="UP001157006"/>
    </source>
</evidence>
<keyword evidence="1" id="KW-0812">Transmembrane</keyword>
<dbReference type="Gene3D" id="1.10.8.430">
    <property type="entry name" value="Helical domain of apoptotic protease-activating factors"/>
    <property type="match status" value="1"/>
</dbReference>
<dbReference type="GO" id="GO:0043531">
    <property type="term" value="F:ADP binding"/>
    <property type="evidence" value="ECO:0007669"/>
    <property type="project" value="InterPro"/>
</dbReference>
<dbReference type="EMBL" id="OX451736">
    <property type="protein sequence ID" value="CAI8585696.1"/>
    <property type="molecule type" value="Genomic_DNA"/>
</dbReference>
<dbReference type="InterPro" id="IPR042197">
    <property type="entry name" value="Apaf_helical"/>
</dbReference>
<dbReference type="InterPro" id="IPR027417">
    <property type="entry name" value="P-loop_NTPase"/>
</dbReference>
<reference evidence="2 3" key="1">
    <citation type="submission" date="2023-01" db="EMBL/GenBank/DDBJ databases">
        <authorList>
            <person name="Kreplak J."/>
        </authorList>
    </citation>
    <scope>NUCLEOTIDE SEQUENCE [LARGE SCALE GENOMIC DNA]</scope>
</reference>
<accession>A0AAV0YI42</accession>